<name>A0A1F5KJY9_9BACT</name>
<comment type="caution">
    <text evidence="1">The sequence shown here is derived from an EMBL/GenBank/DDBJ whole genome shotgun (WGS) entry which is preliminary data.</text>
</comment>
<protein>
    <submittedName>
        <fullName evidence="1">Uncharacterized protein</fullName>
    </submittedName>
</protein>
<evidence type="ECO:0000313" key="2">
    <source>
        <dbReference type="Proteomes" id="UP000177328"/>
    </source>
</evidence>
<dbReference type="Gene3D" id="3.60.20.20">
    <property type="entry name" value="Inosine monophosphate cyclohydrolase-like"/>
    <property type="match status" value="1"/>
</dbReference>
<sequence>MITPKESVRNLQKLLDPNRGRVVAASLSPDGRHIRLFAGMGGRSHGSKNRWYQEIPELNGNGNFIRTAVQNPAFQAGDPTATLYVAQRSWNGWHVASNGEQTEGIAVALAVDSSFEAGQRLYKNEGEANGYTARITVAAHQDLDHVYLGKIVSKPDDPEDSTYHVWTVGPEDQLSLNPGQGWMTRLLTMVKEVWALIAKIPGECYLEGV</sequence>
<reference evidence="1 2" key="1">
    <citation type="journal article" date="2016" name="Nat. Commun.">
        <title>Thousands of microbial genomes shed light on interconnected biogeochemical processes in an aquifer system.</title>
        <authorList>
            <person name="Anantharaman K."/>
            <person name="Brown C.T."/>
            <person name="Hug L.A."/>
            <person name="Sharon I."/>
            <person name="Castelle C.J."/>
            <person name="Probst A.J."/>
            <person name="Thomas B.C."/>
            <person name="Singh A."/>
            <person name="Wilkins M.J."/>
            <person name="Karaoz U."/>
            <person name="Brodie E.L."/>
            <person name="Williams K.H."/>
            <person name="Hubbard S.S."/>
            <person name="Banfield J.F."/>
        </authorList>
    </citation>
    <scope>NUCLEOTIDE SEQUENCE [LARGE SCALE GENOMIC DNA]</scope>
</reference>
<accession>A0A1F5KJY9</accession>
<proteinExistence type="predicted"/>
<organism evidence="1 2">
    <name type="scientific">Candidatus Daviesbacteria bacterium RIFCSPHIGHO2_02_FULL_43_12</name>
    <dbReference type="NCBI Taxonomy" id="1797776"/>
    <lineage>
        <taxon>Bacteria</taxon>
        <taxon>Candidatus Daviesiibacteriota</taxon>
    </lineage>
</organism>
<gene>
    <name evidence="1" type="ORF">A3D25_01090</name>
</gene>
<dbReference type="GO" id="GO:0006188">
    <property type="term" value="P:IMP biosynthetic process"/>
    <property type="evidence" value="ECO:0007669"/>
    <property type="project" value="InterPro"/>
</dbReference>
<dbReference type="AlphaFoldDB" id="A0A1F5KJY9"/>
<dbReference type="GO" id="GO:0003937">
    <property type="term" value="F:IMP cyclohydrolase activity"/>
    <property type="evidence" value="ECO:0007669"/>
    <property type="project" value="InterPro"/>
</dbReference>
<evidence type="ECO:0000313" key="1">
    <source>
        <dbReference type="EMBL" id="OGE41115.1"/>
    </source>
</evidence>
<dbReference type="EMBL" id="MFDD01000002">
    <property type="protein sequence ID" value="OGE41115.1"/>
    <property type="molecule type" value="Genomic_DNA"/>
</dbReference>
<dbReference type="InterPro" id="IPR036795">
    <property type="entry name" value="IMP_cyclohydrolase-like_sf"/>
</dbReference>
<dbReference type="Proteomes" id="UP000177328">
    <property type="component" value="Unassembled WGS sequence"/>
</dbReference>